<dbReference type="InterPro" id="IPR005000">
    <property type="entry name" value="Aldolase/citrate-lyase_domain"/>
</dbReference>
<dbReference type="Proteomes" id="UP000216147">
    <property type="component" value="Unassembled WGS sequence"/>
</dbReference>
<dbReference type="Gene3D" id="3.20.20.60">
    <property type="entry name" value="Phosphoenolpyruvate-binding domains"/>
    <property type="match status" value="1"/>
</dbReference>
<dbReference type="PANTHER" id="PTHR32308:SF10">
    <property type="entry name" value="CITRATE LYASE SUBUNIT BETA"/>
    <property type="match status" value="1"/>
</dbReference>
<accession>A0A258HM65</accession>
<feature type="binding site" evidence="6">
    <location>
        <position position="180"/>
    </location>
    <ligand>
        <name>Mg(2+)</name>
        <dbReference type="ChEBI" id="CHEBI:18420"/>
    </ligand>
</feature>
<dbReference type="GO" id="GO:0000287">
    <property type="term" value="F:magnesium ion binding"/>
    <property type="evidence" value="ECO:0007669"/>
    <property type="project" value="TreeGrafter"/>
</dbReference>
<comment type="cofactor">
    <cofactor evidence="1">
        <name>Mg(2+)</name>
        <dbReference type="ChEBI" id="CHEBI:18420"/>
    </cofactor>
</comment>
<dbReference type="InterPro" id="IPR011206">
    <property type="entry name" value="Citrate_lyase_beta/mcl1/mcl2"/>
</dbReference>
<keyword evidence="3 6" id="KW-0479">Metal-binding</keyword>
<feature type="binding site" evidence="5">
    <location>
        <position position="153"/>
    </location>
    <ligand>
        <name>substrate</name>
    </ligand>
</feature>
<name>A0A258HM65_9CAUL</name>
<dbReference type="PANTHER" id="PTHR32308">
    <property type="entry name" value="LYASE BETA SUBUNIT, PUTATIVE (AFU_ORTHOLOGUE AFUA_4G13030)-RELATED"/>
    <property type="match status" value="1"/>
</dbReference>
<comment type="similarity">
    <text evidence="2">Belongs to the HpcH/HpaI aldolase family.</text>
</comment>
<dbReference type="GO" id="GO:0006107">
    <property type="term" value="P:oxaloacetate metabolic process"/>
    <property type="evidence" value="ECO:0007669"/>
    <property type="project" value="TreeGrafter"/>
</dbReference>
<feature type="binding site" evidence="5">
    <location>
        <position position="100"/>
    </location>
    <ligand>
        <name>substrate</name>
    </ligand>
</feature>
<evidence type="ECO:0000256" key="5">
    <source>
        <dbReference type="PIRSR" id="PIRSR015582-1"/>
    </source>
</evidence>
<dbReference type="GO" id="GO:0016829">
    <property type="term" value="F:lyase activity"/>
    <property type="evidence" value="ECO:0007669"/>
    <property type="project" value="UniProtKB-KW"/>
</dbReference>
<evidence type="ECO:0000256" key="3">
    <source>
        <dbReference type="ARBA" id="ARBA00022723"/>
    </source>
</evidence>
<proteinExistence type="inferred from homology"/>
<evidence type="ECO:0000259" key="7">
    <source>
        <dbReference type="Pfam" id="PF03328"/>
    </source>
</evidence>
<evidence type="ECO:0000256" key="2">
    <source>
        <dbReference type="ARBA" id="ARBA00005568"/>
    </source>
</evidence>
<reference evidence="8 9" key="1">
    <citation type="submission" date="2017-03" db="EMBL/GenBank/DDBJ databases">
        <title>Lifting the veil on microbial sulfur biogeochemistry in mining wastewaters.</title>
        <authorList>
            <person name="Kantor R.S."/>
            <person name="Colenbrander Nelson T."/>
            <person name="Marshall S."/>
            <person name="Bennett D."/>
            <person name="Apte S."/>
            <person name="Camacho D."/>
            <person name="Thomas B.C."/>
            <person name="Warren L.A."/>
            <person name="Banfield J.F."/>
        </authorList>
    </citation>
    <scope>NUCLEOTIDE SEQUENCE [LARGE SCALE GENOMIC DNA]</scope>
    <source>
        <strain evidence="8">32-68-21</strain>
    </source>
</reference>
<feature type="domain" description="HpcH/HpaI aldolase/citrate lyase" evidence="7">
    <location>
        <begin position="40"/>
        <end position="248"/>
    </location>
</feature>
<dbReference type="AlphaFoldDB" id="A0A258HM65"/>
<evidence type="ECO:0000313" key="9">
    <source>
        <dbReference type="Proteomes" id="UP000216147"/>
    </source>
</evidence>
<organism evidence="8 9">
    <name type="scientific">Brevundimonas subvibrioides</name>
    <dbReference type="NCBI Taxonomy" id="74313"/>
    <lineage>
        <taxon>Bacteria</taxon>
        <taxon>Pseudomonadati</taxon>
        <taxon>Pseudomonadota</taxon>
        <taxon>Alphaproteobacteria</taxon>
        <taxon>Caulobacterales</taxon>
        <taxon>Caulobacteraceae</taxon>
        <taxon>Brevundimonas</taxon>
    </lineage>
</organism>
<dbReference type="InterPro" id="IPR015813">
    <property type="entry name" value="Pyrv/PenolPyrv_kinase-like_dom"/>
</dbReference>
<gene>
    <name evidence="8" type="ORF">B7Y86_07085</name>
</gene>
<dbReference type="SUPFAM" id="SSF51621">
    <property type="entry name" value="Phosphoenolpyruvate/pyruvate domain"/>
    <property type="match status" value="1"/>
</dbReference>
<sequence>MGPAVRSGRGDAVPRLACLARHDRRPGARHRPGLNVDAPRSLLFLPASNPRAVEKARGLGCDLAVLDLEDAVAPEMKAEARAAAVMAVKAGGFRGAVGVRVNALGTDWGETDLEALAGLPLDWIIVPKVEEPGLIDAYDARMDEGVRLCAMIETPRALLTLAHIAAAGGPLKALMLGVNDLAATLGTGPSQDREPLKPWLAATVAAARANGLAAIDGVFNGLSDLEGLAAECAQGRLYGFDGKSLIHPNQIEAANAAFAPSPDEIAQAQAIVDAFAAPGAEGSGAIRVADAMVERLHLARAQALLARAAASR</sequence>
<comment type="caution">
    <text evidence="8">The sequence shown here is derived from an EMBL/GenBank/DDBJ whole genome shotgun (WGS) entry which is preliminary data.</text>
</comment>
<evidence type="ECO:0000313" key="8">
    <source>
        <dbReference type="EMBL" id="OYX57452.1"/>
    </source>
</evidence>
<evidence type="ECO:0000256" key="1">
    <source>
        <dbReference type="ARBA" id="ARBA00001946"/>
    </source>
</evidence>
<evidence type="ECO:0000256" key="6">
    <source>
        <dbReference type="PIRSR" id="PIRSR015582-2"/>
    </source>
</evidence>
<dbReference type="PIRSF" id="PIRSF015582">
    <property type="entry name" value="Cit_lyase_B"/>
    <property type="match status" value="1"/>
</dbReference>
<keyword evidence="4 6" id="KW-0460">Magnesium</keyword>
<dbReference type="InterPro" id="IPR040442">
    <property type="entry name" value="Pyrv_kinase-like_dom_sf"/>
</dbReference>
<dbReference type="EMBL" id="NCEQ01000006">
    <property type="protein sequence ID" value="OYX57452.1"/>
    <property type="molecule type" value="Genomic_DNA"/>
</dbReference>
<dbReference type="Pfam" id="PF03328">
    <property type="entry name" value="HpcH_HpaI"/>
    <property type="match status" value="1"/>
</dbReference>
<protein>
    <submittedName>
        <fullName evidence="8">CoA ester lyase</fullName>
    </submittedName>
</protein>
<keyword evidence="8" id="KW-0456">Lyase</keyword>
<evidence type="ECO:0000256" key="4">
    <source>
        <dbReference type="ARBA" id="ARBA00022842"/>
    </source>
</evidence>
<feature type="binding site" evidence="6">
    <location>
        <position position="153"/>
    </location>
    <ligand>
        <name>Mg(2+)</name>
        <dbReference type="ChEBI" id="CHEBI:18420"/>
    </ligand>
</feature>